<evidence type="ECO:0000256" key="1">
    <source>
        <dbReference type="SAM" id="MobiDB-lite"/>
    </source>
</evidence>
<dbReference type="AlphaFoldDB" id="A0A0P0V4A8"/>
<dbReference type="InParanoid" id="A0A0P0V4A8"/>
<dbReference type="Gramene" id="Os01t0571133-01">
    <property type="protein sequence ID" value="Os01t0571133-01"/>
    <property type="gene ID" value="Os01g0571133"/>
</dbReference>
<dbReference type="Proteomes" id="UP000059680">
    <property type="component" value="Chromosome 1"/>
</dbReference>
<dbReference type="PaxDb" id="39947-A0A0P0V4A8"/>
<proteinExistence type="predicted"/>
<organism evidence="2 3">
    <name type="scientific">Oryza sativa subsp. japonica</name>
    <name type="common">Rice</name>
    <dbReference type="NCBI Taxonomy" id="39947"/>
    <lineage>
        <taxon>Eukaryota</taxon>
        <taxon>Viridiplantae</taxon>
        <taxon>Streptophyta</taxon>
        <taxon>Embryophyta</taxon>
        <taxon>Tracheophyta</taxon>
        <taxon>Spermatophyta</taxon>
        <taxon>Magnoliopsida</taxon>
        <taxon>Liliopsida</taxon>
        <taxon>Poales</taxon>
        <taxon>Poaceae</taxon>
        <taxon>BOP clade</taxon>
        <taxon>Oryzoideae</taxon>
        <taxon>Oryzeae</taxon>
        <taxon>Oryzinae</taxon>
        <taxon>Oryza</taxon>
        <taxon>Oryza sativa</taxon>
    </lineage>
</organism>
<reference evidence="2 3" key="3">
    <citation type="journal article" date="2013" name="Rice">
        <title>Improvement of the Oryza sativa Nipponbare reference genome using next generation sequence and optical map data.</title>
        <authorList>
            <person name="Kawahara Y."/>
            <person name="de la Bastide M."/>
            <person name="Hamilton J.P."/>
            <person name="Kanamori H."/>
            <person name="McCombie W.R."/>
            <person name="Ouyang S."/>
            <person name="Schwartz D.C."/>
            <person name="Tanaka T."/>
            <person name="Wu J."/>
            <person name="Zhou S."/>
            <person name="Childs K.L."/>
            <person name="Davidson R.M."/>
            <person name="Lin H."/>
            <person name="Quesada-Ocampo L."/>
            <person name="Vaillancourt B."/>
            <person name="Sakai H."/>
            <person name="Lee S.S."/>
            <person name="Kim J."/>
            <person name="Numa H."/>
            <person name="Itoh T."/>
            <person name="Buell C.R."/>
            <person name="Matsumoto T."/>
        </authorList>
    </citation>
    <scope>NUCLEOTIDE SEQUENCE [LARGE SCALE GENOMIC DNA]</scope>
    <source>
        <strain evidence="3">cv. Nipponbare</strain>
    </source>
</reference>
<reference evidence="2 3" key="2">
    <citation type="journal article" date="2013" name="Plant Cell Physiol.">
        <title>Rice Annotation Project Database (RAP-DB): an integrative and interactive database for rice genomics.</title>
        <authorList>
            <person name="Sakai H."/>
            <person name="Lee S.S."/>
            <person name="Tanaka T."/>
            <person name="Numa H."/>
            <person name="Kim J."/>
            <person name="Kawahara Y."/>
            <person name="Wakimoto H."/>
            <person name="Yang C.C."/>
            <person name="Iwamoto M."/>
            <person name="Abe T."/>
            <person name="Yamada Y."/>
            <person name="Muto A."/>
            <person name="Inokuchi H."/>
            <person name="Ikemura T."/>
            <person name="Matsumoto T."/>
            <person name="Sasaki T."/>
            <person name="Itoh T."/>
        </authorList>
    </citation>
    <scope>NUCLEOTIDE SEQUENCE [LARGE SCALE GENOMIC DNA]</scope>
    <source>
        <strain evidence="3">cv. Nipponbare</strain>
    </source>
</reference>
<keyword evidence="3" id="KW-1185">Reference proteome</keyword>
<dbReference type="EMBL" id="AP014957">
    <property type="protein sequence ID" value="BAS72789.1"/>
    <property type="molecule type" value="Genomic_DNA"/>
</dbReference>
<evidence type="ECO:0000313" key="2">
    <source>
        <dbReference type="EMBL" id="BAS72789.1"/>
    </source>
</evidence>
<name>A0A0P0V4A8_ORYSJ</name>
<reference evidence="3" key="1">
    <citation type="journal article" date="2005" name="Nature">
        <title>The map-based sequence of the rice genome.</title>
        <authorList>
            <consortium name="International rice genome sequencing project (IRGSP)"/>
            <person name="Matsumoto T."/>
            <person name="Wu J."/>
            <person name="Kanamori H."/>
            <person name="Katayose Y."/>
            <person name="Fujisawa M."/>
            <person name="Namiki N."/>
            <person name="Mizuno H."/>
            <person name="Yamamoto K."/>
            <person name="Antonio B.A."/>
            <person name="Baba T."/>
            <person name="Sakata K."/>
            <person name="Nagamura Y."/>
            <person name="Aoki H."/>
            <person name="Arikawa K."/>
            <person name="Arita K."/>
            <person name="Bito T."/>
            <person name="Chiden Y."/>
            <person name="Fujitsuka N."/>
            <person name="Fukunaka R."/>
            <person name="Hamada M."/>
            <person name="Harada C."/>
            <person name="Hayashi A."/>
            <person name="Hijishita S."/>
            <person name="Honda M."/>
            <person name="Hosokawa S."/>
            <person name="Ichikawa Y."/>
            <person name="Idonuma A."/>
            <person name="Iijima M."/>
            <person name="Ikeda M."/>
            <person name="Ikeno M."/>
            <person name="Ito K."/>
            <person name="Ito S."/>
            <person name="Ito T."/>
            <person name="Ito Y."/>
            <person name="Ito Y."/>
            <person name="Iwabuchi A."/>
            <person name="Kamiya K."/>
            <person name="Karasawa W."/>
            <person name="Kurita K."/>
            <person name="Katagiri S."/>
            <person name="Kikuta A."/>
            <person name="Kobayashi H."/>
            <person name="Kobayashi N."/>
            <person name="Machita K."/>
            <person name="Maehara T."/>
            <person name="Masukawa M."/>
            <person name="Mizubayashi T."/>
            <person name="Mukai Y."/>
            <person name="Nagasaki H."/>
            <person name="Nagata Y."/>
            <person name="Naito S."/>
            <person name="Nakashima M."/>
            <person name="Nakama Y."/>
            <person name="Nakamichi Y."/>
            <person name="Nakamura M."/>
            <person name="Meguro A."/>
            <person name="Negishi M."/>
            <person name="Ohta I."/>
            <person name="Ohta T."/>
            <person name="Okamoto M."/>
            <person name="Ono N."/>
            <person name="Saji S."/>
            <person name="Sakaguchi M."/>
            <person name="Sakai K."/>
            <person name="Shibata M."/>
            <person name="Shimokawa T."/>
            <person name="Song J."/>
            <person name="Takazaki Y."/>
            <person name="Terasawa K."/>
            <person name="Tsugane M."/>
            <person name="Tsuji K."/>
            <person name="Ueda S."/>
            <person name="Waki K."/>
            <person name="Yamagata H."/>
            <person name="Yamamoto M."/>
            <person name="Yamamoto S."/>
            <person name="Yamane H."/>
            <person name="Yoshiki S."/>
            <person name="Yoshihara R."/>
            <person name="Yukawa K."/>
            <person name="Zhong H."/>
            <person name="Yano M."/>
            <person name="Yuan Q."/>
            <person name="Ouyang S."/>
            <person name="Liu J."/>
            <person name="Jones K.M."/>
            <person name="Gansberger K."/>
            <person name="Moffat K."/>
            <person name="Hill J."/>
            <person name="Bera J."/>
            <person name="Fadrosh D."/>
            <person name="Jin S."/>
            <person name="Johri S."/>
            <person name="Kim M."/>
            <person name="Overton L."/>
            <person name="Reardon M."/>
            <person name="Tsitrin T."/>
            <person name="Vuong H."/>
            <person name="Weaver B."/>
            <person name="Ciecko A."/>
            <person name="Tallon L."/>
            <person name="Jackson J."/>
            <person name="Pai G."/>
            <person name="Aken S.V."/>
            <person name="Utterback T."/>
            <person name="Reidmuller S."/>
            <person name="Feldblyum T."/>
            <person name="Hsiao J."/>
            <person name="Zismann V."/>
            <person name="Iobst S."/>
            <person name="de Vazeille A.R."/>
            <person name="Buell C.R."/>
            <person name="Ying K."/>
            <person name="Li Y."/>
            <person name="Lu T."/>
            <person name="Huang Y."/>
            <person name="Zhao Q."/>
            <person name="Feng Q."/>
            <person name="Zhang L."/>
            <person name="Zhu J."/>
            <person name="Weng Q."/>
            <person name="Mu J."/>
            <person name="Lu Y."/>
            <person name="Fan D."/>
            <person name="Liu Y."/>
            <person name="Guan J."/>
            <person name="Zhang Y."/>
            <person name="Yu S."/>
            <person name="Liu X."/>
            <person name="Zhang Y."/>
            <person name="Hong G."/>
            <person name="Han B."/>
            <person name="Choisne N."/>
            <person name="Demange N."/>
            <person name="Orjeda G."/>
            <person name="Samain S."/>
            <person name="Cattolico L."/>
            <person name="Pelletier E."/>
            <person name="Couloux A."/>
            <person name="Segurens B."/>
            <person name="Wincker P."/>
            <person name="D'Hont A."/>
            <person name="Scarpelli C."/>
            <person name="Weissenbach J."/>
            <person name="Salanoubat M."/>
            <person name="Quetier F."/>
            <person name="Yu Y."/>
            <person name="Kim H.R."/>
            <person name="Rambo T."/>
            <person name="Currie J."/>
            <person name="Collura K."/>
            <person name="Luo M."/>
            <person name="Yang T."/>
            <person name="Ammiraju J.S.S."/>
            <person name="Engler F."/>
            <person name="Soderlund C."/>
            <person name="Wing R.A."/>
            <person name="Palmer L.E."/>
            <person name="de la Bastide M."/>
            <person name="Spiegel L."/>
            <person name="Nascimento L."/>
            <person name="Zutavern T."/>
            <person name="O'Shaughnessy A."/>
            <person name="Dike S."/>
            <person name="Dedhia N."/>
            <person name="Preston R."/>
            <person name="Balija V."/>
            <person name="McCombie W.R."/>
            <person name="Chow T."/>
            <person name="Chen H."/>
            <person name="Chung M."/>
            <person name="Chen C."/>
            <person name="Shaw J."/>
            <person name="Wu H."/>
            <person name="Hsiao K."/>
            <person name="Chao Y."/>
            <person name="Chu M."/>
            <person name="Cheng C."/>
            <person name="Hour A."/>
            <person name="Lee P."/>
            <person name="Lin S."/>
            <person name="Lin Y."/>
            <person name="Liou J."/>
            <person name="Liu S."/>
            <person name="Hsing Y."/>
            <person name="Raghuvanshi S."/>
            <person name="Mohanty A."/>
            <person name="Bharti A.K."/>
            <person name="Gaur A."/>
            <person name="Gupta V."/>
            <person name="Kumar D."/>
            <person name="Ravi V."/>
            <person name="Vij S."/>
            <person name="Kapur A."/>
            <person name="Khurana P."/>
            <person name="Khurana P."/>
            <person name="Khurana J.P."/>
            <person name="Tyagi A.K."/>
            <person name="Gaikwad K."/>
            <person name="Singh A."/>
            <person name="Dalal V."/>
            <person name="Srivastava S."/>
            <person name="Dixit A."/>
            <person name="Pal A.K."/>
            <person name="Ghazi I.A."/>
            <person name="Yadav M."/>
            <person name="Pandit A."/>
            <person name="Bhargava A."/>
            <person name="Sureshbabu K."/>
            <person name="Batra K."/>
            <person name="Sharma T.R."/>
            <person name="Mohapatra T."/>
            <person name="Singh N.K."/>
            <person name="Messing J."/>
            <person name="Nelson A.B."/>
            <person name="Fuks G."/>
            <person name="Kavchok S."/>
            <person name="Keizer G."/>
            <person name="Linton E."/>
            <person name="Llaca V."/>
            <person name="Song R."/>
            <person name="Tanyolac B."/>
            <person name="Young S."/>
            <person name="Ho-Il K."/>
            <person name="Hahn J.H."/>
            <person name="Sangsakoo G."/>
            <person name="Vanavichit A."/>
            <person name="de Mattos Luiz.A.T."/>
            <person name="Zimmer P.D."/>
            <person name="Malone G."/>
            <person name="Dellagostin O."/>
            <person name="de Oliveira A.C."/>
            <person name="Bevan M."/>
            <person name="Bancroft I."/>
            <person name="Minx P."/>
            <person name="Cordum H."/>
            <person name="Wilson R."/>
            <person name="Cheng Z."/>
            <person name="Jin W."/>
            <person name="Jiang J."/>
            <person name="Leong S.A."/>
            <person name="Iwama H."/>
            <person name="Gojobori T."/>
            <person name="Itoh T."/>
            <person name="Niimura Y."/>
            <person name="Fujii Y."/>
            <person name="Habara T."/>
            <person name="Sakai H."/>
            <person name="Sato Y."/>
            <person name="Wilson G."/>
            <person name="Kumar K."/>
            <person name="McCouch S."/>
            <person name="Juretic N."/>
            <person name="Hoen D."/>
            <person name="Wright S."/>
            <person name="Bruskiewich R."/>
            <person name="Bureau T."/>
            <person name="Miyao A."/>
            <person name="Hirochika H."/>
            <person name="Nishikawa T."/>
            <person name="Kadowaki K."/>
            <person name="Sugiura M."/>
            <person name="Burr B."/>
            <person name="Sasaki T."/>
        </authorList>
    </citation>
    <scope>NUCLEOTIDE SEQUENCE [LARGE SCALE GENOMIC DNA]</scope>
    <source>
        <strain evidence="3">cv. Nipponbare</strain>
    </source>
</reference>
<protein>
    <submittedName>
        <fullName evidence="2">Os01g0571133 protein</fullName>
    </submittedName>
</protein>
<feature type="region of interest" description="Disordered" evidence="1">
    <location>
        <begin position="1"/>
        <end position="25"/>
    </location>
</feature>
<gene>
    <name evidence="2" type="ordered locus">Os01g0571133</name>
    <name evidence="2" type="ORF">OSNPB_010571133</name>
</gene>
<accession>A0A0P0V4A8</accession>
<sequence>MLPKYKQESPIPLQSCSQSEVKEKGKQSLQEQKYLILRLGSIEAKRKTVIYQFKAADWMELKLWDNQGKLSRAAEEKTESFKLSM</sequence>
<evidence type="ECO:0000313" key="3">
    <source>
        <dbReference type="Proteomes" id="UP000059680"/>
    </source>
</evidence>